<feature type="transmembrane region" description="Helical" evidence="1">
    <location>
        <begin position="6"/>
        <end position="23"/>
    </location>
</feature>
<accession>A0A0D8BED8</accession>
<evidence type="ECO:0000313" key="2">
    <source>
        <dbReference type="EMBL" id="KJE22324.1"/>
    </source>
</evidence>
<gene>
    <name evidence="2" type="ORF">FF36_03393</name>
</gene>
<reference evidence="3" key="1">
    <citation type="submission" date="2015-02" db="EMBL/GenBank/DDBJ databases">
        <title>Draft Genome of Frankia sp. CpI1-S.</title>
        <authorList>
            <person name="Oshone R.T."/>
            <person name="Ngom M."/>
            <person name="Ghodhbane-Gtari F."/>
            <person name="Gtari M."/>
            <person name="Morris K."/>
            <person name="Thomas K."/>
            <person name="Sen A."/>
            <person name="Tisa L.S."/>
        </authorList>
    </citation>
    <scope>NUCLEOTIDE SEQUENCE [LARGE SCALE GENOMIC DNA]</scope>
    <source>
        <strain evidence="3">CpI1-S</strain>
    </source>
</reference>
<organism evidence="2 3">
    <name type="scientific">Frankia torreyi</name>
    <dbReference type="NCBI Taxonomy" id="1856"/>
    <lineage>
        <taxon>Bacteria</taxon>
        <taxon>Bacillati</taxon>
        <taxon>Actinomycetota</taxon>
        <taxon>Actinomycetes</taxon>
        <taxon>Frankiales</taxon>
        <taxon>Frankiaceae</taxon>
        <taxon>Frankia</taxon>
    </lineage>
</organism>
<sequence>MTGLLVAALVAAGLITLGLIVARRPAPPPAGGWGARLRRAAARLLLLAAGAFLVARAGYILATEHPGRPETYRRAWGGPHYIGFITVHVGPAVLVLFLTGLSLFRWLKRRPDQRA</sequence>
<dbReference type="EMBL" id="JYFN01000025">
    <property type="protein sequence ID" value="KJE22324.1"/>
    <property type="molecule type" value="Genomic_DNA"/>
</dbReference>
<proteinExistence type="predicted"/>
<feature type="transmembrane region" description="Helical" evidence="1">
    <location>
        <begin position="82"/>
        <end position="104"/>
    </location>
</feature>
<keyword evidence="3" id="KW-1185">Reference proteome</keyword>
<dbReference type="RefSeq" id="WP_044885987.1">
    <property type="nucleotide sequence ID" value="NZ_JYFN01000025.1"/>
</dbReference>
<comment type="caution">
    <text evidence="2">The sequence shown here is derived from an EMBL/GenBank/DDBJ whole genome shotgun (WGS) entry which is preliminary data.</text>
</comment>
<name>A0A0D8BED8_9ACTN</name>
<evidence type="ECO:0000313" key="3">
    <source>
        <dbReference type="Proteomes" id="UP000032545"/>
    </source>
</evidence>
<reference evidence="2 3" key="2">
    <citation type="journal article" date="2016" name="Genome Announc.">
        <title>Permanent Draft Genome Sequences for Two Variants of Frankia sp. Strain CpI1, the First Frankia Strain Isolated from Root Nodules of Comptonia peregrina.</title>
        <authorList>
            <person name="Oshone R."/>
            <person name="Hurst S.G.IV."/>
            <person name="Abebe-Akele F."/>
            <person name="Simpson S."/>
            <person name="Morris K."/>
            <person name="Thomas W.K."/>
            <person name="Tisa L.S."/>
        </authorList>
    </citation>
    <scope>NUCLEOTIDE SEQUENCE [LARGE SCALE GENOMIC DNA]</scope>
    <source>
        <strain evidence="3">CpI1-S</strain>
    </source>
</reference>
<keyword evidence="1" id="KW-1133">Transmembrane helix</keyword>
<protein>
    <submittedName>
        <fullName evidence="2">Uncharacterized protein</fullName>
    </submittedName>
</protein>
<keyword evidence="1" id="KW-0472">Membrane</keyword>
<dbReference type="Proteomes" id="UP000032545">
    <property type="component" value="Unassembled WGS sequence"/>
</dbReference>
<feature type="transmembrane region" description="Helical" evidence="1">
    <location>
        <begin position="44"/>
        <end position="62"/>
    </location>
</feature>
<keyword evidence="1" id="KW-0812">Transmembrane</keyword>
<dbReference type="PATRIC" id="fig|1502723.3.peg.2824"/>
<dbReference type="AlphaFoldDB" id="A0A0D8BED8"/>
<evidence type="ECO:0000256" key="1">
    <source>
        <dbReference type="SAM" id="Phobius"/>
    </source>
</evidence>